<dbReference type="RefSeq" id="WP_170134173.1">
    <property type="nucleotide sequence ID" value="NZ_PYGA01000004.1"/>
</dbReference>
<dbReference type="AlphaFoldDB" id="A0A2P8DP58"/>
<feature type="region of interest" description="Disordered" evidence="1">
    <location>
        <begin position="1"/>
        <end position="55"/>
    </location>
</feature>
<keyword evidence="3" id="KW-1185">Reference proteome</keyword>
<reference evidence="2 3" key="1">
    <citation type="submission" date="2018-03" db="EMBL/GenBank/DDBJ databases">
        <title>Genomic Encyclopedia of Archaeal and Bacterial Type Strains, Phase II (KMG-II): from individual species to whole genera.</title>
        <authorList>
            <person name="Goeker M."/>
        </authorList>
    </citation>
    <scope>NUCLEOTIDE SEQUENCE [LARGE SCALE GENOMIC DNA]</scope>
    <source>
        <strain evidence="2 3">DSM 45312</strain>
    </source>
</reference>
<dbReference type="Proteomes" id="UP000240542">
    <property type="component" value="Unassembled WGS sequence"/>
</dbReference>
<gene>
    <name evidence="2" type="ORF">CLV63_104197</name>
</gene>
<name>A0A2P8DP58_9ACTN</name>
<proteinExistence type="predicted"/>
<evidence type="ECO:0000313" key="3">
    <source>
        <dbReference type="Proteomes" id="UP000240542"/>
    </source>
</evidence>
<sequence>MSHLNNPARRTLSPHGPDPTPTPLSKEISRGRTETRTVGLFRGGPPRPPGPRGRELTDLARRLDLLGPLRDWLEIRGAFTPAAGLWIHVAPGPGDPRALADRAPLSGGPLAACRITTTVRTVPVGAG</sequence>
<dbReference type="EMBL" id="PYGA01000004">
    <property type="protein sequence ID" value="PSK98973.1"/>
    <property type="molecule type" value="Genomic_DNA"/>
</dbReference>
<evidence type="ECO:0000256" key="1">
    <source>
        <dbReference type="SAM" id="MobiDB-lite"/>
    </source>
</evidence>
<organism evidence="2 3">
    <name type="scientific">Murinocardiopsis flavida</name>
    <dbReference type="NCBI Taxonomy" id="645275"/>
    <lineage>
        <taxon>Bacteria</taxon>
        <taxon>Bacillati</taxon>
        <taxon>Actinomycetota</taxon>
        <taxon>Actinomycetes</taxon>
        <taxon>Streptosporangiales</taxon>
        <taxon>Nocardiopsidaceae</taxon>
        <taxon>Murinocardiopsis</taxon>
    </lineage>
</organism>
<comment type="caution">
    <text evidence="2">The sequence shown here is derived from an EMBL/GenBank/DDBJ whole genome shotgun (WGS) entry which is preliminary data.</text>
</comment>
<protein>
    <submittedName>
        <fullName evidence="2">Uncharacterized protein</fullName>
    </submittedName>
</protein>
<evidence type="ECO:0000313" key="2">
    <source>
        <dbReference type="EMBL" id="PSK98973.1"/>
    </source>
</evidence>
<accession>A0A2P8DP58</accession>